<reference evidence="2" key="1">
    <citation type="submission" date="2020-05" db="EMBL/GenBank/DDBJ databases">
        <title>Mycena genomes resolve the evolution of fungal bioluminescence.</title>
        <authorList>
            <person name="Tsai I.J."/>
        </authorList>
    </citation>
    <scope>NUCLEOTIDE SEQUENCE</scope>
    <source>
        <strain evidence="2">CCC161011</strain>
    </source>
</reference>
<feature type="compositionally biased region" description="Acidic residues" evidence="1">
    <location>
        <begin position="160"/>
        <end position="171"/>
    </location>
</feature>
<evidence type="ECO:0000256" key="1">
    <source>
        <dbReference type="SAM" id="MobiDB-lite"/>
    </source>
</evidence>
<evidence type="ECO:0000313" key="2">
    <source>
        <dbReference type="EMBL" id="KAF7336367.1"/>
    </source>
</evidence>
<dbReference type="Proteomes" id="UP000620124">
    <property type="component" value="Unassembled WGS sequence"/>
</dbReference>
<protein>
    <submittedName>
        <fullName evidence="2">Uncharacterized protein</fullName>
    </submittedName>
</protein>
<accession>A0A8H6X957</accession>
<proteinExistence type="predicted"/>
<evidence type="ECO:0000313" key="3">
    <source>
        <dbReference type="Proteomes" id="UP000620124"/>
    </source>
</evidence>
<feature type="compositionally biased region" description="Low complexity" evidence="1">
    <location>
        <begin position="333"/>
        <end position="342"/>
    </location>
</feature>
<dbReference type="OrthoDB" id="3068957at2759"/>
<feature type="region of interest" description="Disordered" evidence="1">
    <location>
        <begin position="150"/>
        <end position="171"/>
    </location>
</feature>
<gene>
    <name evidence="2" type="ORF">MVEN_02185200</name>
</gene>
<dbReference type="AlphaFoldDB" id="A0A8H6X957"/>
<comment type="caution">
    <text evidence="2">The sequence shown here is derived from an EMBL/GenBank/DDBJ whole genome shotgun (WGS) entry which is preliminary data.</text>
</comment>
<dbReference type="EMBL" id="JACAZI010000023">
    <property type="protein sequence ID" value="KAF7336367.1"/>
    <property type="molecule type" value="Genomic_DNA"/>
</dbReference>
<feature type="compositionally biased region" description="Acidic residues" evidence="1">
    <location>
        <begin position="318"/>
        <end position="328"/>
    </location>
</feature>
<organism evidence="2 3">
    <name type="scientific">Mycena venus</name>
    <dbReference type="NCBI Taxonomy" id="2733690"/>
    <lineage>
        <taxon>Eukaryota</taxon>
        <taxon>Fungi</taxon>
        <taxon>Dikarya</taxon>
        <taxon>Basidiomycota</taxon>
        <taxon>Agaricomycotina</taxon>
        <taxon>Agaricomycetes</taxon>
        <taxon>Agaricomycetidae</taxon>
        <taxon>Agaricales</taxon>
        <taxon>Marasmiineae</taxon>
        <taxon>Mycenaceae</taxon>
        <taxon>Mycena</taxon>
    </lineage>
</organism>
<sequence length="398" mass="43126">MRTRPLSTFEALTTSRARLSHSTALTGLPPLRSPASTTDFSTLNFNTPHRDQLPFGAPLPNEVEDYPDFPASPFDTSFNFTTSHLRAANKQFDNANEHADIILAVNRDRADAHARPRPLADTTAVNLPHGPLPSLHTRVPVTDDVRKAIGRSGAKRGGDGDELEIVESDDENGGGRCTFTGPRLIKAAGAAIDIQPFLAPHGSKTAAWKLVVEMLLTQKEFRNTTCFRCERPAQGGIIGRNPGKNKKLANLIGKGTAAGVTIAALLEQLEQQYNTAKGKSDAAKEEVKKKIDEDREGGDAIRGNSMITMGKRKRTASDDEITDNELADDPAVASRSATTSSSIETIDPDADDVSNASKAKGNKRRRCNARTTSSDTTELLALMKAENERRAKHDEHIE</sequence>
<keyword evidence="3" id="KW-1185">Reference proteome</keyword>
<feature type="compositionally biased region" description="Basic and acidic residues" evidence="1">
    <location>
        <begin position="278"/>
        <end position="299"/>
    </location>
</feature>
<name>A0A8H6X957_9AGAR</name>
<feature type="region of interest" description="Disordered" evidence="1">
    <location>
        <begin position="275"/>
        <end position="378"/>
    </location>
</feature>